<organism evidence="2 3">
    <name type="scientific">Biomphalaria glabrata</name>
    <name type="common">Bloodfluke planorb</name>
    <name type="synonym">Freshwater snail</name>
    <dbReference type="NCBI Taxonomy" id="6526"/>
    <lineage>
        <taxon>Eukaryota</taxon>
        <taxon>Metazoa</taxon>
        <taxon>Spiralia</taxon>
        <taxon>Lophotrochozoa</taxon>
        <taxon>Mollusca</taxon>
        <taxon>Gastropoda</taxon>
        <taxon>Heterobranchia</taxon>
        <taxon>Euthyneura</taxon>
        <taxon>Panpulmonata</taxon>
        <taxon>Hygrophila</taxon>
        <taxon>Lymnaeoidea</taxon>
        <taxon>Planorbidae</taxon>
        <taxon>Biomphalaria</taxon>
    </lineage>
</organism>
<reference evidence="3" key="1">
    <citation type="submission" date="2025-08" db="UniProtKB">
        <authorList>
            <consortium name="RefSeq"/>
        </authorList>
    </citation>
    <scope>IDENTIFICATION</scope>
</reference>
<protein>
    <submittedName>
        <fullName evidence="3">Uncharacterized protein LOC129925913</fullName>
    </submittedName>
</protein>
<feature type="compositionally biased region" description="Low complexity" evidence="1">
    <location>
        <begin position="314"/>
        <end position="327"/>
    </location>
</feature>
<evidence type="ECO:0000256" key="1">
    <source>
        <dbReference type="SAM" id="MobiDB-lite"/>
    </source>
</evidence>
<name>A0A9W3A7X5_BIOGL</name>
<feature type="compositionally biased region" description="Acidic residues" evidence="1">
    <location>
        <begin position="385"/>
        <end position="394"/>
    </location>
</feature>
<feature type="compositionally biased region" description="Acidic residues" evidence="1">
    <location>
        <begin position="368"/>
        <end position="377"/>
    </location>
</feature>
<proteinExistence type="predicted"/>
<feature type="compositionally biased region" description="Acidic residues" evidence="1">
    <location>
        <begin position="419"/>
        <end position="428"/>
    </location>
</feature>
<evidence type="ECO:0000313" key="3">
    <source>
        <dbReference type="RefSeq" id="XP_055883452.1"/>
    </source>
</evidence>
<feature type="compositionally biased region" description="Polar residues" evidence="1">
    <location>
        <begin position="163"/>
        <end position="182"/>
    </location>
</feature>
<feature type="region of interest" description="Disordered" evidence="1">
    <location>
        <begin position="301"/>
        <end position="493"/>
    </location>
</feature>
<sequence length="493" mass="54548">MSEQNSETHAAHGHQRRNLMDLTERARDHGHPYLLQARPKVVHPISQGDLSSPRIVRKSEQSNALSFTGHYAVGQYSNRARARAQGHPYLSGARPKVTHPISQGDLSSPRIVRKSEQSNALSFTGHHAAGLYSNVQTCPKTSASNPYELCFQTSSPSYTLGGNGYLPQTSASQPEPLTTHPANRNDPDKVACLCTCTCGVPQMPPSAPLSAHHAFVSHLSAMQLALNESQARQVIPQSIWRLPPASLSLVRTSVHWGMPRLEAGAYLSQVPQALYESVRTPSPLFPHFSYAAQLSPLDLSPSASSLHQTEEGRSSSQSSRNWPQSPNNDGDDEWTLSDINEDDSSEKNLIIDTSYEEPSEQESRQSDIAEEDEEPSEQESRLSDIAEEDEEPSEQDSRLSDIAEEDEEPSEQESRLSDIAEEDEEPSEQESRLSDIAEEDEEPSEQDSRLSDIAEEDEEPSEQDSRLSDIAEEDEEPSEQDSRLSDIAEEDVN</sequence>
<dbReference type="GeneID" id="129925913"/>
<accession>A0A9W3A7X5</accession>
<evidence type="ECO:0000313" key="2">
    <source>
        <dbReference type="Proteomes" id="UP001165740"/>
    </source>
</evidence>
<feature type="compositionally biased region" description="Acidic residues" evidence="1">
    <location>
        <begin position="470"/>
        <end position="479"/>
    </location>
</feature>
<feature type="compositionally biased region" description="Acidic residues" evidence="1">
    <location>
        <begin position="453"/>
        <end position="462"/>
    </location>
</feature>
<feature type="compositionally biased region" description="Acidic residues" evidence="1">
    <location>
        <begin position="329"/>
        <end position="344"/>
    </location>
</feature>
<dbReference type="RefSeq" id="XP_055883452.1">
    <property type="nucleotide sequence ID" value="XM_056027477.1"/>
</dbReference>
<dbReference type="Proteomes" id="UP001165740">
    <property type="component" value="Chromosome 4"/>
</dbReference>
<gene>
    <name evidence="3" type="primary">LOC129925913</name>
</gene>
<feature type="compositionally biased region" description="Acidic residues" evidence="1">
    <location>
        <begin position="436"/>
        <end position="445"/>
    </location>
</feature>
<dbReference type="AlphaFoldDB" id="A0A9W3A7X5"/>
<keyword evidence="2" id="KW-1185">Reference proteome</keyword>
<feature type="compositionally biased region" description="Acidic residues" evidence="1">
    <location>
        <begin position="402"/>
        <end position="411"/>
    </location>
</feature>
<feature type="region of interest" description="Disordered" evidence="1">
    <location>
        <begin position="163"/>
        <end position="184"/>
    </location>
</feature>
<dbReference type="OrthoDB" id="10411758at2759"/>